<organism evidence="3 4">
    <name type="scientific">Pythium oligandrum</name>
    <name type="common">Mycoparasitic fungus</name>
    <dbReference type="NCBI Taxonomy" id="41045"/>
    <lineage>
        <taxon>Eukaryota</taxon>
        <taxon>Sar</taxon>
        <taxon>Stramenopiles</taxon>
        <taxon>Oomycota</taxon>
        <taxon>Peronosporomycetes</taxon>
        <taxon>Pythiales</taxon>
        <taxon>Pythiaceae</taxon>
        <taxon>Pythium</taxon>
    </lineage>
</organism>
<proteinExistence type="predicted"/>
<dbReference type="Proteomes" id="UP000794436">
    <property type="component" value="Unassembled WGS sequence"/>
</dbReference>
<evidence type="ECO:0000256" key="1">
    <source>
        <dbReference type="SAM" id="Phobius"/>
    </source>
</evidence>
<keyword evidence="1" id="KW-0472">Membrane</keyword>
<keyword evidence="4" id="KW-1185">Reference proteome</keyword>
<feature type="transmembrane region" description="Helical" evidence="1">
    <location>
        <begin position="131"/>
        <end position="149"/>
    </location>
</feature>
<feature type="transmembrane region" description="Helical" evidence="1">
    <location>
        <begin position="161"/>
        <end position="178"/>
    </location>
</feature>
<sequence>MSVLLLTPLPCLLFVTLADVPTLQAPTSGIAANYVFWIRAAIAMALMGGFNLLLFKHYINGLDLGLVQLVAVSLLTSVCVLVTTMSMSAVIGFPLPFMVLCSGLPFELVLMSSVAVMWGKTIRQSPVAQKQMRNAMGIVFTLGFLRVIYPAYNAGFARLDGLAQGVYALGLPVIKILTKNMLVRNCGELQDAKPEIVVVNVETFHALFSTYCMQSSTSSLTIAVIMGVDVFHAWLSLRDVDTLADEIRALKTRRANGSVDDSTPPLFGQVLVCFRKTSKRVEPVNSSPHNEKLHLPSVVGPRDDCTELIMLKSELRQTIDEKTRRLLHLTEFVILVEYIEIIVPTIFSIYLVICFQLPNHVYYPQLRDINASKLTGTVARVLVYALLELVSLVVLSVCLRRKVVISPLYQLAFVLEKQWQLVQFKLSFWMLFTVMQALEHAGADYTFQFKWLQKTGAH</sequence>
<evidence type="ECO:0000313" key="4">
    <source>
        <dbReference type="Proteomes" id="UP000794436"/>
    </source>
</evidence>
<comment type="caution">
    <text evidence="3">The sequence shown here is derived from an EMBL/GenBank/DDBJ whole genome shotgun (WGS) entry which is preliminary data.</text>
</comment>
<feature type="chain" id="PRO_5035444948" evidence="2">
    <location>
        <begin position="19"/>
        <end position="458"/>
    </location>
</feature>
<reference evidence="3" key="1">
    <citation type="submission" date="2019-03" db="EMBL/GenBank/DDBJ databases">
        <title>Long read genome sequence of the mycoparasitic Pythium oligandrum ATCC 38472 isolated from sugarbeet rhizosphere.</title>
        <authorList>
            <person name="Gaulin E."/>
        </authorList>
    </citation>
    <scope>NUCLEOTIDE SEQUENCE</scope>
    <source>
        <strain evidence="3">ATCC 38472_TT</strain>
    </source>
</reference>
<dbReference type="EMBL" id="SPLM01000038">
    <property type="protein sequence ID" value="TMW64943.1"/>
    <property type="molecule type" value="Genomic_DNA"/>
</dbReference>
<feature type="transmembrane region" description="Helical" evidence="1">
    <location>
        <begin position="97"/>
        <end position="119"/>
    </location>
</feature>
<name>A0A8K1CMB7_PYTOL</name>
<dbReference type="OrthoDB" id="125122at2759"/>
<feature type="transmembrane region" description="Helical" evidence="1">
    <location>
        <begin position="66"/>
        <end position="91"/>
    </location>
</feature>
<accession>A0A8K1CMB7</accession>
<feature type="transmembrane region" description="Helical" evidence="1">
    <location>
        <begin position="34"/>
        <end position="54"/>
    </location>
</feature>
<feature type="signal peptide" evidence="2">
    <location>
        <begin position="1"/>
        <end position="18"/>
    </location>
</feature>
<gene>
    <name evidence="3" type="ORF">Poli38472_009110</name>
</gene>
<dbReference type="AlphaFoldDB" id="A0A8K1CMB7"/>
<protein>
    <submittedName>
        <fullName evidence="3">Uncharacterized protein</fullName>
    </submittedName>
</protein>
<keyword evidence="1" id="KW-1133">Transmembrane helix</keyword>
<keyword evidence="1" id="KW-0812">Transmembrane</keyword>
<feature type="transmembrane region" description="Helical" evidence="1">
    <location>
        <begin position="378"/>
        <end position="399"/>
    </location>
</feature>
<evidence type="ECO:0000256" key="2">
    <source>
        <dbReference type="SAM" id="SignalP"/>
    </source>
</evidence>
<evidence type="ECO:0000313" key="3">
    <source>
        <dbReference type="EMBL" id="TMW64943.1"/>
    </source>
</evidence>
<feature type="transmembrane region" description="Helical" evidence="1">
    <location>
        <begin position="332"/>
        <end position="358"/>
    </location>
</feature>
<keyword evidence="2" id="KW-0732">Signal</keyword>